<gene>
    <name evidence="2" type="ORF">AYI69_g4516</name>
</gene>
<dbReference type="EMBL" id="LSSM01001754">
    <property type="protein sequence ID" value="OMJ24805.1"/>
    <property type="molecule type" value="Genomic_DNA"/>
</dbReference>
<dbReference type="Proteomes" id="UP000187429">
    <property type="component" value="Unassembled WGS sequence"/>
</dbReference>
<name>A0A1R1YDC7_9FUNG</name>
<evidence type="ECO:0000313" key="2">
    <source>
        <dbReference type="EMBL" id="OMJ24805.1"/>
    </source>
</evidence>
<evidence type="ECO:0000313" key="3">
    <source>
        <dbReference type="Proteomes" id="UP000187429"/>
    </source>
</evidence>
<dbReference type="AlphaFoldDB" id="A0A1R1YDC7"/>
<feature type="region of interest" description="Disordered" evidence="1">
    <location>
        <begin position="1"/>
        <end position="23"/>
    </location>
</feature>
<reference evidence="3" key="1">
    <citation type="submission" date="2017-01" db="EMBL/GenBank/DDBJ databases">
        <authorList>
            <person name="Wang Y."/>
            <person name="White M."/>
            <person name="Kvist S."/>
            <person name="Moncalvo J.-M."/>
        </authorList>
    </citation>
    <scope>NUCLEOTIDE SEQUENCE [LARGE SCALE GENOMIC DNA]</scope>
    <source>
        <strain evidence="3">ID-206-W2</strain>
    </source>
</reference>
<sequence length="131" mass="15109">MLRDFSSAAEPNYKSRRERARTQPALLSAARNDGVQAHARAAARVQSAHALWPVQLVPADTHQINAQHIHVYSDFADRLCSIRMEKDALMLLANVAYLLDLLNAPYLVIHIHQTNENRLWLYRRCNRLWIN</sequence>
<comment type="caution">
    <text evidence="2">The sequence shown here is derived from an EMBL/GenBank/DDBJ whole genome shotgun (WGS) entry which is preliminary data.</text>
</comment>
<organism evidence="2 3">
    <name type="scientific">Smittium culicis</name>
    <dbReference type="NCBI Taxonomy" id="133412"/>
    <lineage>
        <taxon>Eukaryota</taxon>
        <taxon>Fungi</taxon>
        <taxon>Fungi incertae sedis</taxon>
        <taxon>Zoopagomycota</taxon>
        <taxon>Kickxellomycotina</taxon>
        <taxon>Harpellomycetes</taxon>
        <taxon>Harpellales</taxon>
        <taxon>Legeriomycetaceae</taxon>
        <taxon>Smittium</taxon>
    </lineage>
</organism>
<proteinExistence type="predicted"/>
<protein>
    <submittedName>
        <fullName evidence="2">Uncharacterized protein</fullName>
    </submittedName>
</protein>
<keyword evidence="3" id="KW-1185">Reference proteome</keyword>
<evidence type="ECO:0000256" key="1">
    <source>
        <dbReference type="SAM" id="MobiDB-lite"/>
    </source>
</evidence>
<accession>A0A1R1YDC7</accession>